<name>A0A1B3Z8G1_9SPHN</name>
<reference evidence="1 2" key="1">
    <citation type="submission" date="2016-01" db="EMBL/GenBank/DDBJ databases">
        <title>Complete genome and mega plasmid sequence of Sphingomonas panacis DCY99 elicits systemic resistance in rice to Xanthomonas oryzae.</title>
        <authorList>
            <person name="Kim Y.J."/>
            <person name="Yang D.C."/>
            <person name="Sing P."/>
        </authorList>
    </citation>
    <scope>NUCLEOTIDE SEQUENCE [LARGE SCALE GENOMIC DNA]</scope>
    <source>
        <strain evidence="1 2">DCY99</strain>
    </source>
</reference>
<evidence type="ECO:0000313" key="1">
    <source>
        <dbReference type="EMBL" id="AOH83720.1"/>
    </source>
</evidence>
<dbReference type="InterPro" id="IPR011008">
    <property type="entry name" value="Dimeric_a/b-barrel"/>
</dbReference>
<keyword evidence="2" id="KW-1185">Reference proteome</keyword>
<gene>
    <name evidence="1" type="ORF">AWL63_06810</name>
</gene>
<accession>A0A1B3Z8G1</accession>
<proteinExistence type="predicted"/>
<evidence type="ECO:0008006" key="3">
    <source>
        <dbReference type="Google" id="ProtNLM"/>
    </source>
</evidence>
<dbReference type="AlphaFoldDB" id="A0A1B3Z8G1"/>
<dbReference type="EMBL" id="CP014168">
    <property type="protein sequence ID" value="AOH83720.1"/>
    <property type="molecule type" value="Genomic_DNA"/>
</dbReference>
<sequence>MPRAAPGDTTISFPGTGQAGAEDVAVALYGFADADAYNSYRTQVSLDPEAAPVIERFAEPPFKSYERIFLSPL</sequence>
<dbReference type="SUPFAM" id="SSF54909">
    <property type="entry name" value="Dimeric alpha+beta barrel"/>
    <property type="match status" value="1"/>
</dbReference>
<dbReference type="Proteomes" id="UP000094256">
    <property type="component" value="Chromosome"/>
</dbReference>
<protein>
    <recommendedName>
        <fullName evidence="3">NIPSNAP domain-containing protein</fullName>
    </recommendedName>
</protein>
<evidence type="ECO:0000313" key="2">
    <source>
        <dbReference type="Proteomes" id="UP000094256"/>
    </source>
</evidence>
<organism evidence="1 2">
    <name type="scientific">Sphingomonas panacis</name>
    <dbReference type="NCBI Taxonomy" id="1560345"/>
    <lineage>
        <taxon>Bacteria</taxon>
        <taxon>Pseudomonadati</taxon>
        <taxon>Pseudomonadota</taxon>
        <taxon>Alphaproteobacteria</taxon>
        <taxon>Sphingomonadales</taxon>
        <taxon>Sphingomonadaceae</taxon>
        <taxon>Sphingomonas</taxon>
    </lineage>
</organism>
<dbReference type="RefSeq" id="WP_069204288.1">
    <property type="nucleotide sequence ID" value="NZ_CP014168.1"/>
</dbReference>
<dbReference type="KEGG" id="span:AWL63_06810"/>
<dbReference type="OrthoDB" id="9798776at2"/>